<evidence type="ECO:0000313" key="3">
    <source>
        <dbReference type="EMBL" id="KAH6826480.1"/>
    </source>
</evidence>
<dbReference type="SMART" id="SM00474">
    <property type="entry name" value="35EXOc"/>
    <property type="match status" value="1"/>
</dbReference>
<dbReference type="Pfam" id="PF01612">
    <property type="entry name" value="DNA_pol_A_exo1"/>
    <property type="match status" value="1"/>
</dbReference>
<dbReference type="GO" id="GO:0006139">
    <property type="term" value="P:nucleobase-containing compound metabolic process"/>
    <property type="evidence" value="ECO:0007669"/>
    <property type="project" value="InterPro"/>
</dbReference>
<reference evidence="3 4" key="1">
    <citation type="journal article" date="2021" name="Nat. Commun.">
        <title>Incipient diploidization of the medicinal plant Perilla within 10,000 years.</title>
        <authorList>
            <person name="Zhang Y."/>
            <person name="Shen Q."/>
            <person name="Leng L."/>
            <person name="Zhang D."/>
            <person name="Chen S."/>
            <person name="Shi Y."/>
            <person name="Ning Z."/>
            <person name="Chen S."/>
        </authorList>
    </citation>
    <scope>NUCLEOTIDE SEQUENCE [LARGE SCALE GENOMIC DNA]</scope>
    <source>
        <strain evidence="4">cv. PC099</strain>
    </source>
</reference>
<dbReference type="EMBL" id="SDAM02000166">
    <property type="protein sequence ID" value="KAH6826480.1"/>
    <property type="molecule type" value="Genomic_DNA"/>
</dbReference>
<protein>
    <submittedName>
        <fullName evidence="3">Polynucleotidyl transferase</fullName>
    </submittedName>
</protein>
<dbReference type="Proteomes" id="UP001190926">
    <property type="component" value="Unassembled WGS sequence"/>
</dbReference>
<dbReference type="SUPFAM" id="SSF53098">
    <property type="entry name" value="Ribonuclease H-like"/>
    <property type="match status" value="1"/>
</dbReference>
<evidence type="ECO:0000259" key="2">
    <source>
        <dbReference type="SMART" id="SM00474"/>
    </source>
</evidence>
<dbReference type="PANTHER" id="PTHR47765:SF2">
    <property type="entry name" value="EXONUCLEASE MUT-7 HOMOLOG"/>
    <property type="match status" value="1"/>
</dbReference>
<feature type="domain" description="3'-5' exonuclease" evidence="2">
    <location>
        <begin position="347"/>
        <end position="525"/>
    </location>
</feature>
<keyword evidence="4" id="KW-1185">Reference proteome</keyword>
<dbReference type="GO" id="GO:0016740">
    <property type="term" value="F:transferase activity"/>
    <property type="evidence" value="ECO:0007669"/>
    <property type="project" value="UniProtKB-KW"/>
</dbReference>
<dbReference type="PANTHER" id="PTHR47765">
    <property type="entry name" value="3'-5' EXONUCLEASE DOMAIN-CONTAINING PROTEIN"/>
    <property type="match status" value="1"/>
</dbReference>
<dbReference type="Gene3D" id="3.30.420.10">
    <property type="entry name" value="Ribonuclease H-like superfamily/Ribonuclease H"/>
    <property type="match status" value="1"/>
</dbReference>
<dbReference type="InterPro" id="IPR052408">
    <property type="entry name" value="Exonuclease_MUT-7-like"/>
</dbReference>
<dbReference type="GO" id="GO:0003676">
    <property type="term" value="F:nucleic acid binding"/>
    <property type="evidence" value="ECO:0007669"/>
    <property type="project" value="InterPro"/>
</dbReference>
<organism evidence="3 4">
    <name type="scientific">Perilla frutescens var. hirtella</name>
    <name type="common">Perilla citriodora</name>
    <name type="synonym">Perilla setoyensis</name>
    <dbReference type="NCBI Taxonomy" id="608512"/>
    <lineage>
        <taxon>Eukaryota</taxon>
        <taxon>Viridiplantae</taxon>
        <taxon>Streptophyta</taxon>
        <taxon>Embryophyta</taxon>
        <taxon>Tracheophyta</taxon>
        <taxon>Spermatophyta</taxon>
        <taxon>Magnoliopsida</taxon>
        <taxon>eudicotyledons</taxon>
        <taxon>Gunneridae</taxon>
        <taxon>Pentapetalae</taxon>
        <taxon>asterids</taxon>
        <taxon>lamiids</taxon>
        <taxon>Lamiales</taxon>
        <taxon>Lamiaceae</taxon>
        <taxon>Nepetoideae</taxon>
        <taxon>Elsholtzieae</taxon>
        <taxon>Perilla</taxon>
    </lineage>
</organism>
<dbReference type="InterPro" id="IPR002562">
    <property type="entry name" value="3'-5'_exonuclease_dom"/>
</dbReference>
<dbReference type="AlphaFoldDB" id="A0AAD4P5A8"/>
<proteinExistence type="predicted"/>
<keyword evidence="3" id="KW-0808">Transferase</keyword>
<name>A0AAD4P5A8_PERFH</name>
<sequence>MGMDGNPIHRQTSISKHAFFDLSHVSPLVFLYLLKECYSYGTCKATAKFRALQQQLCLVLLNNCQAGPATLIAHCLYILPIFESYCDGFSHLVISSLCRFLKRGSDDEDVMKAKECAAKLFLDIVNGTLAHDNGVLIKIVQVFKVNLADIDHVMCDVSVKSNPKADSAKEVVEQYVLKLMELQSYMTAVDLLIHFSISDSGESYLLKMMECRQMKAAEKWATYLGKPMQCLLVQEYVDQRLLQPAYDIIKKNNLRQEFPELHHQSKESSLKKLAEKGVWDIAEIRANGDRKLLEYLVYLAMEAGYIEKVEELCDRYSIKGFFNSKEPESDLLHRHYLNLHELCIEDVLWVDEVNSLRDAISYFEKCIVVGVDCEWKPNYEKGSRPNKVSIMQIASEKKVYILDLIKLYEDVPSVLDECLGILLHSSSILKLGYNFQCDVRQLALSYRDLNCFKHFEMLLDIQNVFKEPRGGLSGLAEKILGIGLNKTRRNSNWEQRPLSHYQLEYAALDAAVLLHIFRHVGRHSQPAGASDGNAKIEWKSHIISHMDSSNMPGKDTKMGDEADAQEIEH</sequence>
<dbReference type="InterPro" id="IPR012337">
    <property type="entry name" value="RNaseH-like_sf"/>
</dbReference>
<dbReference type="InterPro" id="IPR036397">
    <property type="entry name" value="RNaseH_sf"/>
</dbReference>
<feature type="region of interest" description="Disordered" evidence="1">
    <location>
        <begin position="546"/>
        <end position="569"/>
    </location>
</feature>
<comment type="caution">
    <text evidence="3">The sequence shown here is derived from an EMBL/GenBank/DDBJ whole genome shotgun (WGS) entry which is preliminary data.</text>
</comment>
<dbReference type="GO" id="GO:0008408">
    <property type="term" value="F:3'-5' exonuclease activity"/>
    <property type="evidence" value="ECO:0007669"/>
    <property type="project" value="InterPro"/>
</dbReference>
<accession>A0AAD4P5A8</accession>
<gene>
    <name evidence="3" type="ORF">C2S53_014334</name>
</gene>
<evidence type="ECO:0000313" key="4">
    <source>
        <dbReference type="Proteomes" id="UP001190926"/>
    </source>
</evidence>
<feature type="compositionally biased region" description="Basic and acidic residues" evidence="1">
    <location>
        <begin position="554"/>
        <end position="569"/>
    </location>
</feature>
<evidence type="ECO:0000256" key="1">
    <source>
        <dbReference type="SAM" id="MobiDB-lite"/>
    </source>
</evidence>